<comment type="caution">
    <text evidence="3">The sequence shown here is derived from an EMBL/GenBank/DDBJ whole genome shotgun (WGS) entry which is preliminary data.</text>
</comment>
<keyword evidence="1" id="KW-0472">Membrane</keyword>
<organism evidence="3 4">
    <name type="scientific">Candidatus Scatousia excrementigallinarum</name>
    <dbReference type="NCBI Taxonomy" id="2840935"/>
    <lineage>
        <taxon>Bacteria</taxon>
        <taxon>Candidatus Scatousia</taxon>
    </lineage>
</organism>
<name>A0A9D1F0S8_9BACT</name>
<dbReference type="SUPFAM" id="SSF53448">
    <property type="entry name" value="Nucleotide-diphospho-sugar transferases"/>
    <property type="match status" value="1"/>
</dbReference>
<protein>
    <submittedName>
        <fullName evidence="3">Glycosyltransferase family 2 protein</fullName>
    </submittedName>
</protein>
<keyword evidence="1" id="KW-0812">Transmembrane</keyword>
<evidence type="ECO:0000313" key="3">
    <source>
        <dbReference type="EMBL" id="HIS37313.1"/>
    </source>
</evidence>
<gene>
    <name evidence="3" type="ORF">IAC10_11935</name>
</gene>
<dbReference type="InterPro" id="IPR050256">
    <property type="entry name" value="Glycosyltransferase_2"/>
</dbReference>
<dbReference type="EMBL" id="DVIU01000237">
    <property type="protein sequence ID" value="HIS37313.1"/>
    <property type="molecule type" value="Genomic_DNA"/>
</dbReference>
<dbReference type="Proteomes" id="UP000823928">
    <property type="component" value="Unassembled WGS sequence"/>
</dbReference>
<dbReference type="PANTHER" id="PTHR48090">
    <property type="entry name" value="UNDECAPRENYL-PHOSPHATE 4-DEOXY-4-FORMAMIDO-L-ARABINOSE TRANSFERASE-RELATED"/>
    <property type="match status" value="1"/>
</dbReference>
<dbReference type="InterPro" id="IPR001173">
    <property type="entry name" value="Glyco_trans_2-like"/>
</dbReference>
<feature type="transmembrane region" description="Helical" evidence="1">
    <location>
        <begin position="269"/>
        <end position="288"/>
    </location>
</feature>
<sequence length="319" mass="35676">MKLVIQIPCLNEEKSLPVTLKDLPEHIDGIDEIEILVIDDGSTDKTVETARNLGVKEILSLGTNKGLAKAFVAGINKALDMGADIIVNTDADNQYDASYIAELVKPILEKKADIVIGARPVSKIKHFSVLKKFLQKLGSFVMRFVSKTDVKDAPSGFRAFSRNAALQLNVFDNYTYTLETIIQAKAKGLVIESIEVGVNPELRKSRLFTNMFHYIRRSIFTMLRMFIIYRPFRFFILFGSLFLFSGLIIGARFLYFYLNGNGQGHIQSLILASILLITGVQVVLIAVLSELISINRKLIEDVQRMVKSAGLKKNSDVIK</sequence>
<dbReference type="InterPro" id="IPR029044">
    <property type="entry name" value="Nucleotide-diphossugar_trans"/>
</dbReference>
<reference evidence="3" key="2">
    <citation type="journal article" date="2021" name="PeerJ">
        <title>Extensive microbial diversity within the chicken gut microbiome revealed by metagenomics and culture.</title>
        <authorList>
            <person name="Gilroy R."/>
            <person name="Ravi A."/>
            <person name="Getino M."/>
            <person name="Pursley I."/>
            <person name="Horton D.L."/>
            <person name="Alikhan N.F."/>
            <person name="Baker D."/>
            <person name="Gharbi K."/>
            <person name="Hall N."/>
            <person name="Watson M."/>
            <person name="Adriaenssens E.M."/>
            <person name="Foster-Nyarko E."/>
            <person name="Jarju S."/>
            <person name="Secka A."/>
            <person name="Antonio M."/>
            <person name="Oren A."/>
            <person name="Chaudhuri R.R."/>
            <person name="La Ragione R."/>
            <person name="Hildebrand F."/>
            <person name="Pallen M.J."/>
        </authorList>
    </citation>
    <scope>NUCLEOTIDE SEQUENCE</scope>
    <source>
        <strain evidence="3">6276</strain>
    </source>
</reference>
<evidence type="ECO:0000313" key="4">
    <source>
        <dbReference type="Proteomes" id="UP000823928"/>
    </source>
</evidence>
<evidence type="ECO:0000259" key="2">
    <source>
        <dbReference type="Pfam" id="PF00535"/>
    </source>
</evidence>
<keyword evidence="1" id="KW-1133">Transmembrane helix</keyword>
<dbReference type="PANTHER" id="PTHR48090:SF7">
    <property type="entry name" value="RFBJ PROTEIN"/>
    <property type="match status" value="1"/>
</dbReference>
<reference evidence="3" key="1">
    <citation type="submission" date="2020-10" db="EMBL/GenBank/DDBJ databases">
        <authorList>
            <person name="Gilroy R."/>
        </authorList>
    </citation>
    <scope>NUCLEOTIDE SEQUENCE</scope>
    <source>
        <strain evidence="3">6276</strain>
    </source>
</reference>
<proteinExistence type="predicted"/>
<dbReference type="AlphaFoldDB" id="A0A9D1F0S8"/>
<feature type="domain" description="Glycosyltransferase 2-like" evidence="2">
    <location>
        <begin position="7"/>
        <end position="165"/>
    </location>
</feature>
<dbReference type="Gene3D" id="3.90.550.10">
    <property type="entry name" value="Spore Coat Polysaccharide Biosynthesis Protein SpsA, Chain A"/>
    <property type="match status" value="1"/>
</dbReference>
<dbReference type="Pfam" id="PF00535">
    <property type="entry name" value="Glycos_transf_2"/>
    <property type="match status" value="1"/>
</dbReference>
<evidence type="ECO:0000256" key="1">
    <source>
        <dbReference type="SAM" id="Phobius"/>
    </source>
</evidence>
<accession>A0A9D1F0S8</accession>
<dbReference type="CDD" id="cd04179">
    <property type="entry name" value="DPM_DPG-synthase_like"/>
    <property type="match status" value="1"/>
</dbReference>
<feature type="transmembrane region" description="Helical" evidence="1">
    <location>
        <begin position="234"/>
        <end position="257"/>
    </location>
</feature>